<feature type="domain" description="Gingipain" evidence="2">
    <location>
        <begin position="405"/>
        <end position="778"/>
    </location>
</feature>
<sequence>MPKLAYWKINLMINPGQFFLGFFLLFCTSFISLSQTHSVLSEGEWTKIAIGQTGVYQINKEWLRKNNIDPSRINPQKVVIYQGHRGILPQLTTSPRISDLEPIPSLFLGEENGIWDESDQISFYAESSHLTSWDKNQKKWITTNHPYSDSAFYFIRWDSPKSTRIKTSNWETGSEPFLDYAWSHFHYQPDLTNAIQSGRAWLGDAFYGNSEKIIQYPIKDYKEGKAAQIFGQLASSSVKEGTFSFTIENNTLSPWVISSISGDRYDQKIQTKEFSTWVYPIIKNNQWSWKINYANSVGTGYLNSLSLNYPRILNATNENPLYYFTNTGDSTFTVSIQNLGKQHQIWFKNGEQDWLSLNNTIAKGKITAKPGSQLLLFDPIKLNTPIFIQHIDHQDINQSPASELIIVSSPALRKAAEKLAQYKNSQVNLKTSVISTDLIYHEYSGGKQDVTAIRDFLYNQKNRADARLRYVILLGDASVDYKNKNSVANATEKASYIPTYESRESHHPLLSYASDDYYGFLAPGQGEWTEGDFPINESLSIGVGRLTARNPQEAMVLVNKLIDYSEKQKSKRASLFQFSWIADDGDSNLHVQDAEDFSASLSKSNPLFPNQKIYLDQYPMALSNGIYTSSTTKLQVKKAWEKQGDFIHFIGHGAETVWTDEKIWTTEDIQKLYNAQHLPWVLTATCQFGRFDDPNVLSGAELSLVSNQGGAIGLISTTRPVFQSSNYVFGQAFYRLIQEHSQDSNYRMGDLFRDTKNQSHAGVINRNISLLGDPSLELPWNYQSINLTIDTLTVGSEIAVPIPMPSFLDEVELYLISPKRAQKTLGTKTPTYTYETEGELFWKISSKITDGKLSFSPKNIPQLHINTSGVILKIIGKDKFGKIWAGAKSVILKASNQASKDTQAPNIQIGLVNEPNVLATSTKPLLEIQLKDDVGFLWQKVNGEISYLLVNDTLKVPLLDYFQPSAGSANEGKVLYPFRNLPSGNYKIQVKCYDVNNNMSESTFRFQVSEENLTASFCLVFPNPFLDQVTFRLWQDKFWSDYPYNFKIINLLGQTIVEKTGNLLGGGTEYLDLSFVFNENEIRNIGIGAYYILEINDMLGSGFRKYKGKIATLK</sequence>
<dbReference type="EMBL" id="JARJOW010000005">
    <property type="protein sequence ID" value="MDF5690985.1"/>
    <property type="molecule type" value="Genomic_DNA"/>
</dbReference>
<dbReference type="RefSeq" id="WP_276344411.1">
    <property type="nucleotide sequence ID" value="NZ_JARJOW010000005.1"/>
</dbReference>
<dbReference type="Proteomes" id="UP001321344">
    <property type="component" value="Unassembled WGS sequence"/>
</dbReference>
<dbReference type="InterPro" id="IPR029030">
    <property type="entry name" value="Caspase-like_dom_sf"/>
</dbReference>
<dbReference type="Gene3D" id="3.40.50.1460">
    <property type="match status" value="1"/>
</dbReference>
<evidence type="ECO:0000259" key="2">
    <source>
        <dbReference type="Pfam" id="PF01364"/>
    </source>
</evidence>
<protein>
    <submittedName>
        <fullName evidence="3">Type IX secretion system sortase PorU</fullName>
    </submittedName>
</protein>
<dbReference type="Pfam" id="PF01364">
    <property type="entry name" value="Peptidase_C25"/>
    <property type="match status" value="1"/>
</dbReference>
<dbReference type="InterPro" id="IPR029031">
    <property type="entry name" value="Gingipain_N_sf"/>
</dbReference>
<keyword evidence="1" id="KW-0732">Signal</keyword>
<dbReference type="InterPro" id="IPR001769">
    <property type="entry name" value="Gingipain"/>
</dbReference>
<accession>A0ABT6BKV1</accession>
<reference evidence="3 4" key="1">
    <citation type="submission" date="2023-03" db="EMBL/GenBank/DDBJ databases">
        <title>Genome sequencing of Aquirufa.</title>
        <authorList>
            <person name="Pitt A."/>
            <person name="Hahn M.W."/>
        </authorList>
    </citation>
    <scope>NUCLEOTIDE SEQUENCE [LARGE SCALE GENOMIC DNA]</scope>
    <source>
        <strain evidence="3 4">WAEICH-18A</strain>
    </source>
</reference>
<dbReference type="NCBIfam" id="NF033707">
    <property type="entry name" value="T9SS_sortase"/>
    <property type="match status" value="1"/>
</dbReference>
<evidence type="ECO:0000256" key="1">
    <source>
        <dbReference type="ARBA" id="ARBA00022729"/>
    </source>
</evidence>
<name>A0ABT6BKV1_9BACT</name>
<evidence type="ECO:0000313" key="3">
    <source>
        <dbReference type="EMBL" id="MDF5690985.1"/>
    </source>
</evidence>
<dbReference type="SUPFAM" id="SSF52129">
    <property type="entry name" value="Caspase-like"/>
    <property type="match status" value="1"/>
</dbReference>
<comment type="caution">
    <text evidence="3">The sequence shown here is derived from an EMBL/GenBank/DDBJ whole genome shotgun (WGS) entry which is preliminary data.</text>
</comment>
<keyword evidence="4" id="KW-1185">Reference proteome</keyword>
<organism evidence="3 4">
    <name type="scientific">Aquirufa aurantiipilula</name>
    <dbReference type="NCBI Taxonomy" id="2696561"/>
    <lineage>
        <taxon>Bacteria</taxon>
        <taxon>Pseudomonadati</taxon>
        <taxon>Bacteroidota</taxon>
        <taxon>Cytophagia</taxon>
        <taxon>Cytophagales</taxon>
        <taxon>Flectobacillaceae</taxon>
        <taxon>Aquirufa</taxon>
    </lineage>
</organism>
<gene>
    <name evidence="3" type="primary">porU</name>
    <name evidence="3" type="ORF">PQG43_08930</name>
</gene>
<dbReference type="Gene3D" id="3.40.50.10390">
    <property type="entry name" value="Gingipain r, domain 1"/>
    <property type="match status" value="1"/>
</dbReference>
<proteinExistence type="predicted"/>
<dbReference type="CDD" id="cd02258">
    <property type="entry name" value="Peptidase_C25_N"/>
    <property type="match status" value="1"/>
</dbReference>
<evidence type="ECO:0000313" key="4">
    <source>
        <dbReference type="Proteomes" id="UP001321344"/>
    </source>
</evidence>